<evidence type="ECO:0000313" key="4">
    <source>
        <dbReference type="Proteomes" id="UP000663860"/>
    </source>
</evidence>
<keyword evidence="1" id="KW-0677">Repeat</keyword>
<dbReference type="Proteomes" id="UP000663868">
    <property type="component" value="Unassembled WGS sequence"/>
</dbReference>
<dbReference type="InterPro" id="IPR052201">
    <property type="entry name" value="LRR-containing_regulator"/>
</dbReference>
<dbReference type="PANTHER" id="PTHR24111">
    <property type="entry name" value="LEUCINE-RICH REPEAT-CONTAINING PROTEIN 34"/>
    <property type="match status" value="1"/>
</dbReference>
<reference evidence="2" key="1">
    <citation type="submission" date="2021-02" db="EMBL/GenBank/DDBJ databases">
        <authorList>
            <person name="Nowell W R."/>
        </authorList>
    </citation>
    <scope>NUCLEOTIDE SEQUENCE</scope>
</reference>
<dbReference type="SMART" id="SM00368">
    <property type="entry name" value="LRR_RI"/>
    <property type="match status" value="3"/>
</dbReference>
<dbReference type="PROSITE" id="PS51450">
    <property type="entry name" value="LRR"/>
    <property type="match status" value="1"/>
</dbReference>
<dbReference type="EMBL" id="CAJNOE010000246">
    <property type="protein sequence ID" value="CAF1086309.1"/>
    <property type="molecule type" value="Genomic_DNA"/>
</dbReference>
<dbReference type="PANTHER" id="PTHR24111:SF0">
    <property type="entry name" value="LEUCINE-RICH REPEAT-CONTAINING PROTEIN"/>
    <property type="match status" value="1"/>
</dbReference>
<dbReference type="InterPro" id="IPR032675">
    <property type="entry name" value="LRR_dom_sf"/>
</dbReference>
<evidence type="ECO:0000313" key="2">
    <source>
        <dbReference type="EMBL" id="CAF1086309.1"/>
    </source>
</evidence>
<evidence type="ECO:0000256" key="1">
    <source>
        <dbReference type="ARBA" id="ARBA00022737"/>
    </source>
</evidence>
<protein>
    <submittedName>
        <fullName evidence="2">Uncharacterized protein</fullName>
    </submittedName>
</protein>
<name>A0A814MZI3_9BILA</name>
<dbReference type="EMBL" id="CAJOBB010007673">
    <property type="protein sequence ID" value="CAF4191864.1"/>
    <property type="molecule type" value="Genomic_DNA"/>
</dbReference>
<dbReference type="SUPFAM" id="SSF52047">
    <property type="entry name" value="RNI-like"/>
    <property type="match status" value="1"/>
</dbReference>
<dbReference type="Gene3D" id="3.80.10.10">
    <property type="entry name" value="Ribonuclease Inhibitor"/>
    <property type="match status" value="1"/>
</dbReference>
<dbReference type="InterPro" id="IPR001611">
    <property type="entry name" value="Leu-rich_rpt"/>
</dbReference>
<accession>A0A814MZI3</accession>
<dbReference type="Pfam" id="PF13516">
    <property type="entry name" value="LRR_6"/>
    <property type="match status" value="2"/>
</dbReference>
<sequence>MANQTVTNFLTLPVELVYRILDHQSDFTMLCSMRNATTTLNLYNDRIGNVGAQSLGDALPHNTALTTLHLGCNLIGNVGAQSLGDGLRHNTTLTTLDLRNNHIRDIGAQSLSVALRYNTVQ</sequence>
<comment type="caution">
    <text evidence="2">The sequence shown here is derived from an EMBL/GenBank/DDBJ whole genome shotgun (WGS) entry which is preliminary data.</text>
</comment>
<dbReference type="Proteomes" id="UP000663860">
    <property type="component" value="Unassembled WGS sequence"/>
</dbReference>
<gene>
    <name evidence="2" type="ORF">IZO911_LOCUS22245</name>
    <name evidence="3" type="ORF">KXQ929_LOCUS39572</name>
</gene>
<organism evidence="2 4">
    <name type="scientific">Adineta steineri</name>
    <dbReference type="NCBI Taxonomy" id="433720"/>
    <lineage>
        <taxon>Eukaryota</taxon>
        <taxon>Metazoa</taxon>
        <taxon>Spiralia</taxon>
        <taxon>Gnathifera</taxon>
        <taxon>Rotifera</taxon>
        <taxon>Eurotatoria</taxon>
        <taxon>Bdelloidea</taxon>
        <taxon>Adinetida</taxon>
        <taxon>Adinetidae</taxon>
        <taxon>Adineta</taxon>
    </lineage>
</organism>
<proteinExistence type="predicted"/>
<dbReference type="AlphaFoldDB" id="A0A814MZI3"/>
<evidence type="ECO:0000313" key="3">
    <source>
        <dbReference type="EMBL" id="CAF4191864.1"/>
    </source>
</evidence>